<feature type="region of interest" description="Disordered" evidence="3">
    <location>
        <begin position="531"/>
        <end position="560"/>
    </location>
</feature>
<evidence type="ECO:0000256" key="1">
    <source>
        <dbReference type="ARBA" id="ARBA00006484"/>
    </source>
</evidence>
<feature type="compositionally biased region" description="Basic residues" evidence="3">
    <location>
        <begin position="533"/>
        <end position="543"/>
    </location>
</feature>
<proteinExistence type="inferred from homology"/>
<dbReference type="InterPro" id="IPR016039">
    <property type="entry name" value="Thiolase-like"/>
</dbReference>
<keyword evidence="2" id="KW-0560">Oxidoreductase</keyword>
<dbReference type="PANTHER" id="PTHR42760:SF115">
    <property type="entry name" value="3-OXOACYL-[ACYL-CARRIER-PROTEIN] REDUCTASE FABG"/>
    <property type="match status" value="1"/>
</dbReference>
<dbReference type="PRINTS" id="PR00080">
    <property type="entry name" value="SDRFAMILY"/>
</dbReference>
<comment type="similarity">
    <text evidence="1">Belongs to the short-chain dehydrogenases/reductases (SDR) family.</text>
</comment>
<evidence type="ECO:0000313" key="6">
    <source>
        <dbReference type="Proteomes" id="UP001500711"/>
    </source>
</evidence>
<dbReference type="RefSeq" id="WP_346130611.1">
    <property type="nucleotide sequence ID" value="NZ_BAABBE010000007.1"/>
</dbReference>
<gene>
    <name evidence="5" type="ORF">GCM10022267_31270</name>
</gene>
<dbReference type="InterPro" id="IPR002347">
    <property type="entry name" value="SDR_fam"/>
</dbReference>
<dbReference type="Pfam" id="PF00109">
    <property type="entry name" value="ketoacyl-synt"/>
    <property type="match status" value="2"/>
</dbReference>
<dbReference type="SUPFAM" id="SSF51735">
    <property type="entry name" value="NAD(P)-binding Rossmann-fold domains"/>
    <property type="match status" value="1"/>
</dbReference>
<dbReference type="InterPro" id="IPR020841">
    <property type="entry name" value="PKS_Beta-ketoAc_synthase_dom"/>
</dbReference>
<dbReference type="Gene3D" id="3.40.50.720">
    <property type="entry name" value="NAD(P)-binding Rossmann-like Domain"/>
    <property type="match status" value="1"/>
</dbReference>
<dbReference type="PRINTS" id="PR00081">
    <property type="entry name" value="GDHRDH"/>
</dbReference>
<dbReference type="SMART" id="SM00825">
    <property type="entry name" value="PKS_KS"/>
    <property type="match status" value="1"/>
</dbReference>
<evidence type="ECO:0000313" key="5">
    <source>
        <dbReference type="EMBL" id="GAA3642355.1"/>
    </source>
</evidence>
<dbReference type="InterPro" id="IPR036291">
    <property type="entry name" value="NAD(P)-bd_dom_sf"/>
</dbReference>
<organism evidence="5 6">
    <name type="scientific">Lentzea roselyniae</name>
    <dbReference type="NCBI Taxonomy" id="531940"/>
    <lineage>
        <taxon>Bacteria</taxon>
        <taxon>Bacillati</taxon>
        <taxon>Actinomycetota</taxon>
        <taxon>Actinomycetes</taxon>
        <taxon>Pseudonocardiales</taxon>
        <taxon>Pseudonocardiaceae</taxon>
        <taxon>Lentzea</taxon>
    </lineage>
</organism>
<dbReference type="InterPro" id="IPR014030">
    <property type="entry name" value="Ketoacyl_synth_N"/>
</dbReference>
<keyword evidence="6" id="KW-1185">Reference proteome</keyword>
<evidence type="ECO:0000259" key="4">
    <source>
        <dbReference type="PROSITE" id="PS52004"/>
    </source>
</evidence>
<sequence>MTGGVRGVGRAICRALAGRGAHVIVNYFHAHAEAPEFVAELRTIGSAELVRASVADQRQVDAMFDQVRERHGRLHVLVNNAASGALLPLSELDESHWQRAWDTNLRGTLWCSRRAAGLMTGGGAIVNLSSLGSSLVIGDYATVGTSKAAVESLTRYLAVEFADRGIRFNTASGGLIDGAVAGMIPNADGLARRVREATPLGHRLGTEEELAELVLFLASPAASWITGQTVVADGGLSLGAMLLSPAPGESEVDPDAIAVVGMGVVTPGANNPDELWHLLEGDQHVFREPTRFDIGSFYSADPDAEDRTYCRRSGFITDFVPHPSLAGQALESTTSWLRHSLITALDGVGRCPDDRFFAAFGYTVDGNQDLEERLVLAGFLARLGDAASDRLRARYRRLDVSAVEFLPHRVGRNAIRGLLPDETAPIMIDTACSSSLYSVDLGVKALREKACDVAVCGGAFEYTARNLVLFSKLQGLSRTGEVRSFDRDASGVLFSDGAGVVVLKRLARARADGDRVLGIIGGIGMSCDGRGKPSVHRTRRARPSRCAGRTARSTRRPWAG</sequence>
<evidence type="ECO:0000256" key="3">
    <source>
        <dbReference type="SAM" id="MobiDB-lite"/>
    </source>
</evidence>
<dbReference type="Pfam" id="PF13561">
    <property type="entry name" value="adh_short_C2"/>
    <property type="match status" value="1"/>
</dbReference>
<dbReference type="EMBL" id="BAABBE010000007">
    <property type="protein sequence ID" value="GAA3642355.1"/>
    <property type="molecule type" value="Genomic_DNA"/>
</dbReference>
<dbReference type="CDD" id="cd00833">
    <property type="entry name" value="PKS"/>
    <property type="match status" value="1"/>
</dbReference>
<dbReference type="CDD" id="cd05359">
    <property type="entry name" value="ChcA_like_SDR_c"/>
    <property type="match status" value="1"/>
</dbReference>
<feature type="domain" description="Ketosynthase family 3 (KS3)" evidence="4">
    <location>
        <begin position="254"/>
        <end position="560"/>
    </location>
</feature>
<dbReference type="PANTHER" id="PTHR42760">
    <property type="entry name" value="SHORT-CHAIN DEHYDROGENASES/REDUCTASES FAMILY MEMBER"/>
    <property type="match status" value="1"/>
</dbReference>
<accession>A0ABP7AXF6</accession>
<dbReference type="Proteomes" id="UP001500711">
    <property type="component" value="Unassembled WGS sequence"/>
</dbReference>
<protein>
    <recommendedName>
        <fullName evidence="4">Ketosynthase family 3 (KS3) domain-containing protein</fullName>
    </recommendedName>
</protein>
<dbReference type="SUPFAM" id="SSF53901">
    <property type="entry name" value="Thiolase-like"/>
    <property type="match status" value="1"/>
</dbReference>
<dbReference type="PROSITE" id="PS52004">
    <property type="entry name" value="KS3_2"/>
    <property type="match status" value="1"/>
</dbReference>
<dbReference type="Gene3D" id="3.40.47.10">
    <property type="match status" value="1"/>
</dbReference>
<comment type="caution">
    <text evidence="5">The sequence shown here is derived from an EMBL/GenBank/DDBJ whole genome shotgun (WGS) entry which is preliminary data.</text>
</comment>
<evidence type="ECO:0000256" key="2">
    <source>
        <dbReference type="ARBA" id="ARBA00023002"/>
    </source>
</evidence>
<reference evidence="6" key="1">
    <citation type="journal article" date="2019" name="Int. J. Syst. Evol. Microbiol.">
        <title>The Global Catalogue of Microorganisms (GCM) 10K type strain sequencing project: providing services to taxonomists for standard genome sequencing and annotation.</title>
        <authorList>
            <consortium name="The Broad Institute Genomics Platform"/>
            <consortium name="The Broad Institute Genome Sequencing Center for Infectious Disease"/>
            <person name="Wu L."/>
            <person name="Ma J."/>
        </authorList>
    </citation>
    <scope>NUCLEOTIDE SEQUENCE [LARGE SCALE GENOMIC DNA]</scope>
    <source>
        <strain evidence="6">JCM 17494</strain>
    </source>
</reference>
<name>A0ABP7AXF6_9PSEU</name>